<reference evidence="5" key="4">
    <citation type="submission" date="2016-11" db="EMBL/GenBank/DDBJ databases">
        <authorList>
            <person name="Varghese N."/>
            <person name="Submissions S."/>
        </authorList>
    </citation>
    <scope>NUCLEOTIDE SEQUENCE</scope>
    <source>
        <strain evidence="5">DSM 1682</strain>
    </source>
</reference>
<dbReference type="Pfam" id="PF00440">
    <property type="entry name" value="TetR_N"/>
    <property type="match status" value="1"/>
</dbReference>
<evidence type="ECO:0000256" key="1">
    <source>
        <dbReference type="ARBA" id="ARBA00023125"/>
    </source>
</evidence>
<evidence type="ECO:0000313" key="4">
    <source>
        <dbReference type="EMBL" id="AMJ41489.1"/>
    </source>
</evidence>
<dbReference type="RefSeq" id="WP_066050822.1">
    <property type="nucleotide sequence ID" value="NZ_CP014223.1"/>
</dbReference>
<dbReference type="EMBL" id="FQUA01000005">
    <property type="protein sequence ID" value="SHE69716.1"/>
    <property type="molecule type" value="Genomic_DNA"/>
</dbReference>
<dbReference type="EMBL" id="CP014223">
    <property type="protein sequence ID" value="AMJ41489.1"/>
    <property type="molecule type" value="Genomic_DNA"/>
</dbReference>
<dbReference type="InterPro" id="IPR050624">
    <property type="entry name" value="HTH-type_Tx_Regulator"/>
</dbReference>
<reference evidence="4 6" key="1">
    <citation type="journal article" date="2016" name="Genome Announc.">
        <title>Complete Genome Sequence of the Amino Acid-Fermenting Clostridium propionicum X2 (DSM 1682).</title>
        <authorList>
            <person name="Poehlein A."/>
            <person name="Schlien K."/>
            <person name="Chowdhury N.P."/>
            <person name="Gottschalk G."/>
            <person name="Buckel W."/>
            <person name="Daniel R."/>
        </authorList>
    </citation>
    <scope>NUCLEOTIDE SEQUENCE [LARGE SCALE GENOMIC DNA]</scope>
    <source>
        <strain evidence="4 6">X2</strain>
    </source>
</reference>
<dbReference type="KEGG" id="cpro:CPRO_19070"/>
<dbReference type="InterPro" id="IPR009057">
    <property type="entry name" value="Homeodomain-like_sf"/>
</dbReference>
<dbReference type="GO" id="GO:0003677">
    <property type="term" value="F:DNA binding"/>
    <property type="evidence" value="ECO:0007669"/>
    <property type="project" value="UniProtKB-UniRule"/>
</dbReference>
<evidence type="ECO:0000313" key="5">
    <source>
        <dbReference type="EMBL" id="SHE69716.1"/>
    </source>
</evidence>
<name>A0A0X1U981_ANAPI</name>
<accession>A0A0X1U981</accession>
<evidence type="ECO:0000259" key="3">
    <source>
        <dbReference type="PROSITE" id="PS50977"/>
    </source>
</evidence>
<dbReference type="AlphaFoldDB" id="A0A0X1U981"/>
<dbReference type="InterPro" id="IPR001647">
    <property type="entry name" value="HTH_TetR"/>
</dbReference>
<dbReference type="Proteomes" id="UP000184204">
    <property type="component" value="Unassembled WGS sequence"/>
</dbReference>
<sequence>MINSKKIFNSTSDDASKIDLRIIKTRRAIYNALIELLHKKGVNKITVSELAKKAEINKGTFYLHYSDIYDLYQHALKEHFKELVDRIDFLNLFLTNPNEFSRNLVIGSFNNPVFESDPFFSKDNISFNQSAQFYFCNALAAKVLENTDIPATVENELKLKFIFSGAGSLLRYDSPESSDLMINVISTTIKNLFPTTA</sequence>
<gene>
    <name evidence="4" type="ORF">CPRO_19070</name>
    <name evidence="5" type="ORF">SAMN02745151_01508</name>
</gene>
<reference evidence="6" key="2">
    <citation type="submission" date="2016-01" db="EMBL/GenBank/DDBJ databases">
        <authorList>
            <person name="Poehlein A."/>
            <person name="Schlien K."/>
            <person name="Gottschalk G."/>
            <person name="Buckel W."/>
            <person name="Daniel R."/>
        </authorList>
    </citation>
    <scope>NUCLEOTIDE SEQUENCE [LARGE SCALE GENOMIC DNA]</scope>
    <source>
        <strain evidence="6">X2</strain>
    </source>
</reference>
<dbReference type="SUPFAM" id="SSF46689">
    <property type="entry name" value="Homeodomain-like"/>
    <property type="match status" value="1"/>
</dbReference>
<keyword evidence="1 2" id="KW-0238">DNA-binding</keyword>
<dbReference type="PANTHER" id="PTHR43479">
    <property type="entry name" value="ACREF/ENVCD OPERON REPRESSOR-RELATED"/>
    <property type="match status" value="1"/>
</dbReference>
<dbReference type="PANTHER" id="PTHR43479:SF7">
    <property type="entry name" value="TETR-FAMILY TRANSCRIPTIONAL REGULATOR"/>
    <property type="match status" value="1"/>
</dbReference>
<dbReference type="PROSITE" id="PS50977">
    <property type="entry name" value="HTH_TETR_2"/>
    <property type="match status" value="1"/>
</dbReference>
<evidence type="ECO:0000313" key="7">
    <source>
        <dbReference type="Proteomes" id="UP000184204"/>
    </source>
</evidence>
<dbReference type="Gene3D" id="1.10.357.10">
    <property type="entry name" value="Tetracycline Repressor, domain 2"/>
    <property type="match status" value="1"/>
</dbReference>
<proteinExistence type="predicted"/>
<evidence type="ECO:0000256" key="2">
    <source>
        <dbReference type="PROSITE-ProRule" id="PRU00335"/>
    </source>
</evidence>
<evidence type="ECO:0000313" key="6">
    <source>
        <dbReference type="Proteomes" id="UP000068026"/>
    </source>
</evidence>
<organism evidence="5 7">
    <name type="scientific">Anaerotignum propionicum DSM 1682</name>
    <dbReference type="NCBI Taxonomy" id="991789"/>
    <lineage>
        <taxon>Bacteria</taxon>
        <taxon>Bacillati</taxon>
        <taxon>Bacillota</taxon>
        <taxon>Clostridia</taxon>
        <taxon>Lachnospirales</taxon>
        <taxon>Anaerotignaceae</taxon>
        <taxon>Anaerotignum</taxon>
    </lineage>
</organism>
<keyword evidence="6" id="KW-1185">Reference proteome</keyword>
<protein>
    <submittedName>
        <fullName evidence="4">DNA-binding transcriptional repressor AcrR</fullName>
    </submittedName>
    <submittedName>
        <fullName evidence="5">Transcriptional regulator, TetR family</fullName>
    </submittedName>
</protein>
<feature type="domain" description="HTH tetR-type" evidence="3">
    <location>
        <begin position="23"/>
        <end position="83"/>
    </location>
</feature>
<dbReference type="OrthoDB" id="9810250at2"/>
<feature type="DNA-binding region" description="H-T-H motif" evidence="2">
    <location>
        <begin position="46"/>
        <end position="65"/>
    </location>
</feature>
<reference evidence="7" key="3">
    <citation type="submission" date="2016-11" db="EMBL/GenBank/DDBJ databases">
        <authorList>
            <person name="Jaros S."/>
            <person name="Januszkiewicz K."/>
            <person name="Wedrychowicz H."/>
        </authorList>
    </citation>
    <scope>NUCLEOTIDE SEQUENCE [LARGE SCALE GENOMIC DNA]</scope>
    <source>
        <strain evidence="7">DSM 1682</strain>
    </source>
</reference>
<dbReference type="Proteomes" id="UP000068026">
    <property type="component" value="Chromosome"/>
</dbReference>